<feature type="region of interest" description="Disordered" evidence="1">
    <location>
        <begin position="54"/>
        <end position="111"/>
    </location>
</feature>
<protein>
    <submittedName>
        <fullName evidence="2">Putative disease resistance protein-like</fullName>
    </submittedName>
</protein>
<gene>
    <name evidence="2" type="ORF">F511_22757</name>
</gene>
<sequence length="149" mass="16194">MHGTIATESRPRPKVACNQLFSTSDLRATFACTSERTGVTFDFLTAVDLKPTRVKLSPRSKAAHPDQGASMPGFQPEDRLSGQSSSDGRQTKAAPRGGSRSGVPPSFLVHTDSPSSVTRFCMRGTIAIESRRRPENCMLDRELLGNFLP</sequence>
<dbReference type="AlphaFoldDB" id="A0A2Z7DIH4"/>
<dbReference type="Proteomes" id="UP000250235">
    <property type="component" value="Unassembled WGS sequence"/>
</dbReference>
<name>A0A2Z7DIH4_9LAMI</name>
<reference evidence="2 3" key="1">
    <citation type="journal article" date="2015" name="Proc. Natl. Acad. Sci. U.S.A.">
        <title>The resurrection genome of Boea hygrometrica: A blueprint for survival of dehydration.</title>
        <authorList>
            <person name="Xiao L."/>
            <person name="Yang G."/>
            <person name="Zhang L."/>
            <person name="Yang X."/>
            <person name="Zhao S."/>
            <person name="Ji Z."/>
            <person name="Zhou Q."/>
            <person name="Hu M."/>
            <person name="Wang Y."/>
            <person name="Chen M."/>
            <person name="Xu Y."/>
            <person name="Jin H."/>
            <person name="Xiao X."/>
            <person name="Hu G."/>
            <person name="Bao F."/>
            <person name="Hu Y."/>
            <person name="Wan P."/>
            <person name="Li L."/>
            <person name="Deng X."/>
            <person name="Kuang T."/>
            <person name="Xiang C."/>
            <person name="Zhu J.K."/>
            <person name="Oliver M.J."/>
            <person name="He Y."/>
        </authorList>
    </citation>
    <scope>NUCLEOTIDE SEQUENCE [LARGE SCALE GENOMIC DNA]</scope>
    <source>
        <strain evidence="3">cv. XS01</strain>
    </source>
</reference>
<evidence type="ECO:0000313" key="3">
    <source>
        <dbReference type="Proteomes" id="UP000250235"/>
    </source>
</evidence>
<organism evidence="2 3">
    <name type="scientific">Dorcoceras hygrometricum</name>
    <dbReference type="NCBI Taxonomy" id="472368"/>
    <lineage>
        <taxon>Eukaryota</taxon>
        <taxon>Viridiplantae</taxon>
        <taxon>Streptophyta</taxon>
        <taxon>Embryophyta</taxon>
        <taxon>Tracheophyta</taxon>
        <taxon>Spermatophyta</taxon>
        <taxon>Magnoliopsida</taxon>
        <taxon>eudicotyledons</taxon>
        <taxon>Gunneridae</taxon>
        <taxon>Pentapetalae</taxon>
        <taxon>asterids</taxon>
        <taxon>lamiids</taxon>
        <taxon>Lamiales</taxon>
        <taxon>Gesneriaceae</taxon>
        <taxon>Didymocarpoideae</taxon>
        <taxon>Trichosporeae</taxon>
        <taxon>Loxocarpinae</taxon>
        <taxon>Dorcoceras</taxon>
    </lineage>
</organism>
<accession>A0A2Z7DIH4</accession>
<keyword evidence="3" id="KW-1185">Reference proteome</keyword>
<proteinExistence type="predicted"/>
<evidence type="ECO:0000256" key="1">
    <source>
        <dbReference type="SAM" id="MobiDB-lite"/>
    </source>
</evidence>
<evidence type="ECO:0000313" key="2">
    <source>
        <dbReference type="EMBL" id="KZV57308.1"/>
    </source>
</evidence>
<dbReference type="EMBL" id="KQ987345">
    <property type="protein sequence ID" value="KZV57308.1"/>
    <property type="molecule type" value="Genomic_DNA"/>
</dbReference>